<comment type="caution">
    <text evidence="2">The sequence shown here is derived from an EMBL/GenBank/DDBJ whole genome shotgun (WGS) entry which is preliminary data.</text>
</comment>
<dbReference type="RefSeq" id="WP_367725814.1">
    <property type="nucleotide sequence ID" value="NZ_JBFOCH010000025.1"/>
</dbReference>
<dbReference type="Pfam" id="PF14076">
    <property type="entry name" value="DUF4258"/>
    <property type="match status" value="1"/>
</dbReference>
<dbReference type="EMBL" id="JBFOCI010000009">
    <property type="protein sequence ID" value="MEW9808583.1"/>
    <property type="molecule type" value="Genomic_DNA"/>
</dbReference>
<name>A0ABV3R5Z1_9HYPH</name>
<evidence type="ECO:0000313" key="3">
    <source>
        <dbReference type="Proteomes" id="UP001556196"/>
    </source>
</evidence>
<keyword evidence="3" id="KW-1185">Reference proteome</keyword>
<evidence type="ECO:0000313" key="2">
    <source>
        <dbReference type="EMBL" id="MEW9808583.1"/>
    </source>
</evidence>
<feature type="compositionally biased region" description="Basic residues" evidence="1">
    <location>
        <begin position="150"/>
        <end position="167"/>
    </location>
</feature>
<proteinExistence type="predicted"/>
<dbReference type="Proteomes" id="UP001556196">
    <property type="component" value="Unassembled WGS sequence"/>
</dbReference>
<evidence type="ECO:0000256" key="1">
    <source>
        <dbReference type="SAM" id="MobiDB-lite"/>
    </source>
</evidence>
<organism evidence="2 3">
    <name type="scientific">Mesorhizobium marinum</name>
    <dbReference type="NCBI Taxonomy" id="3228790"/>
    <lineage>
        <taxon>Bacteria</taxon>
        <taxon>Pseudomonadati</taxon>
        <taxon>Pseudomonadota</taxon>
        <taxon>Alphaproteobacteria</taxon>
        <taxon>Hyphomicrobiales</taxon>
        <taxon>Phyllobacteriaceae</taxon>
        <taxon>Mesorhizobium</taxon>
    </lineage>
</organism>
<protein>
    <submittedName>
        <fullName evidence="2">DUF4258 domain-containing protein</fullName>
    </submittedName>
</protein>
<dbReference type="InterPro" id="IPR025354">
    <property type="entry name" value="DUF4258"/>
</dbReference>
<sequence>MLPIYTGGRYHHDIWSNHHGAYALTASDSNWTKAKATDGIREIARSARLTISYKRHATDQMAARDLIMSDVLYVLKNGFVHIDPEPSTRAGYNKYGVECTCPNSGSRAVRVIVIPDRKACFLKIITVMWVDETETRAGNIIGESDEHPSLHRKRSSERFHRRAGIRH</sequence>
<gene>
    <name evidence="2" type="ORF">ABUE31_21545</name>
</gene>
<accession>A0ABV3R5Z1</accession>
<reference evidence="2 3" key="1">
    <citation type="submission" date="2024-06" db="EMBL/GenBank/DDBJ databases">
        <authorList>
            <person name="Tuo L."/>
        </authorList>
    </citation>
    <scope>NUCLEOTIDE SEQUENCE [LARGE SCALE GENOMIC DNA]</scope>
    <source>
        <strain evidence="2 3">ZMM04-5</strain>
    </source>
</reference>
<feature type="region of interest" description="Disordered" evidence="1">
    <location>
        <begin position="142"/>
        <end position="167"/>
    </location>
</feature>